<accession>A0A1Y2HV94</accession>
<dbReference type="AlphaFoldDB" id="A0A1Y2HV94"/>
<gene>
    <name evidence="1" type="ORF">BCR44DRAFT_1430098</name>
</gene>
<protein>
    <submittedName>
        <fullName evidence="1">Uncharacterized protein</fullName>
    </submittedName>
</protein>
<evidence type="ECO:0000313" key="2">
    <source>
        <dbReference type="Proteomes" id="UP000193411"/>
    </source>
</evidence>
<sequence length="94" mass="10293">MDAARHAAGVGVLHGLCCHFHLWYVECDCSGFPSASTCPQAMVHACQDRSYKCLTDCPVTWLLATKPDFCSLARVPSIQKVLCRVFVRSDASTT</sequence>
<comment type="caution">
    <text evidence="1">The sequence shown here is derived from an EMBL/GenBank/DDBJ whole genome shotgun (WGS) entry which is preliminary data.</text>
</comment>
<dbReference type="Proteomes" id="UP000193411">
    <property type="component" value="Unassembled WGS sequence"/>
</dbReference>
<name>A0A1Y2HV94_9FUNG</name>
<keyword evidence="2" id="KW-1185">Reference proteome</keyword>
<dbReference type="EMBL" id="MCFL01000011">
    <property type="protein sequence ID" value="ORZ37874.1"/>
    <property type="molecule type" value="Genomic_DNA"/>
</dbReference>
<reference evidence="1 2" key="1">
    <citation type="submission" date="2016-07" db="EMBL/GenBank/DDBJ databases">
        <title>Pervasive Adenine N6-methylation of Active Genes in Fungi.</title>
        <authorList>
            <consortium name="DOE Joint Genome Institute"/>
            <person name="Mondo S.J."/>
            <person name="Dannebaum R.O."/>
            <person name="Kuo R.C."/>
            <person name="Labutti K."/>
            <person name="Haridas S."/>
            <person name="Kuo A."/>
            <person name="Salamov A."/>
            <person name="Ahrendt S.R."/>
            <person name="Lipzen A."/>
            <person name="Sullivan W."/>
            <person name="Andreopoulos W.B."/>
            <person name="Clum A."/>
            <person name="Lindquist E."/>
            <person name="Daum C."/>
            <person name="Ramamoorthy G.K."/>
            <person name="Gryganskyi A."/>
            <person name="Culley D."/>
            <person name="Magnuson J.K."/>
            <person name="James T.Y."/>
            <person name="O'Malley M.A."/>
            <person name="Stajich J.E."/>
            <person name="Spatafora J.W."/>
            <person name="Visel A."/>
            <person name="Grigoriev I.V."/>
        </authorList>
    </citation>
    <scope>NUCLEOTIDE SEQUENCE [LARGE SCALE GENOMIC DNA]</scope>
    <source>
        <strain evidence="1 2">PL171</strain>
    </source>
</reference>
<organism evidence="1 2">
    <name type="scientific">Catenaria anguillulae PL171</name>
    <dbReference type="NCBI Taxonomy" id="765915"/>
    <lineage>
        <taxon>Eukaryota</taxon>
        <taxon>Fungi</taxon>
        <taxon>Fungi incertae sedis</taxon>
        <taxon>Blastocladiomycota</taxon>
        <taxon>Blastocladiomycetes</taxon>
        <taxon>Blastocladiales</taxon>
        <taxon>Catenariaceae</taxon>
        <taxon>Catenaria</taxon>
    </lineage>
</organism>
<proteinExistence type="predicted"/>
<evidence type="ECO:0000313" key="1">
    <source>
        <dbReference type="EMBL" id="ORZ37874.1"/>
    </source>
</evidence>